<gene>
    <name evidence="2" type="ORF">ACFPM3_12085</name>
</gene>
<dbReference type="SUPFAM" id="SSF140453">
    <property type="entry name" value="EsxAB dimer-like"/>
    <property type="match status" value="1"/>
</dbReference>
<reference evidence="3" key="1">
    <citation type="journal article" date="2019" name="Int. J. Syst. Evol. Microbiol.">
        <title>The Global Catalogue of Microorganisms (GCM) 10K type strain sequencing project: providing services to taxonomists for standard genome sequencing and annotation.</title>
        <authorList>
            <consortium name="The Broad Institute Genomics Platform"/>
            <consortium name="The Broad Institute Genome Sequencing Center for Infectious Disease"/>
            <person name="Wu L."/>
            <person name="Ma J."/>
        </authorList>
    </citation>
    <scope>NUCLEOTIDE SEQUENCE [LARGE SCALE GENOMIC DNA]</scope>
    <source>
        <strain evidence="3">CGMCC 4.1648</strain>
    </source>
</reference>
<feature type="region of interest" description="Disordered" evidence="1">
    <location>
        <begin position="31"/>
        <end position="79"/>
    </location>
</feature>
<organism evidence="2 3">
    <name type="scientific">Streptomyces coeruleoprunus</name>
    <dbReference type="NCBI Taxonomy" id="285563"/>
    <lineage>
        <taxon>Bacteria</taxon>
        <taxon>Bacillati</taxon>
        <taxon>Actinomycetota</taxon>
        <taxon>Actinomycetes</taxon>
        <taxon>Kitasatosporales</taxon>
        <taxon>Streptomycetaceae</taxon>
        <taxon>Streptomyces</taxon>
    </lineage>
</organism>
<evidence type="ECO:0000313" key="3">
    <source>
        <dbReference type="Proteomes" id="UP001595829"/>
    </source>
</evidence>
<keyword evidence="3" id="KW-1185">Reference proteome</keyword>
<dbReference type="Proteomes" id="UP001595829">
    <property type="component" value="Unassembled WGS sequence"/>
</dbReference>
<dbReference type="InterPro" id="IPR036689">
    <property type="entry name" value="ESAT-6-like_sf"/>
</dbReference>
<evidence type="ECO:0000256" key="1">
    <source>
        <dbReference type="SAM" id="MobiDB-lite"/>
    </source>
</evidence>
<dbReference type="Gene3D" id="1.10.287.1060">
    <property type="entry name" value="ESAT-6-like"/>
    <property type="match status" value="1"/>
</dbReference>
<protein>
    <submittedName>
        <fullName evidence="2">Uncharacterized protein</fullName>
    </submittedName>
</protein>
<proteinExistence type="predicted"/>
<dbReference type="EMBL" id="JBHSJD010000007">
    <property type="protein sequence ID" value="MFC5022870.1"/>
    <property type="molecule type" value="Genomic_DNA"/>
</dbReference>
<evidence type="ECO:0000313" key="2">
    <source>
        <dbReference type="EMBL" id="MFC5022870.1"/>
    </source>
</evidence>
<comment type="caution">
    <text evidence="2">The sequence shown here is derived from an EMBL/GenBank/DDBJ whole genome shotgun (WGS) entry which is preliminary data.</text>
</comment>
<dbReference type="RefSeq" id="WP_345690456.1">
    <property type="nucleotide sequence ID" value="NZ_BAABIT010000001.1"/>
</dbReference>
<name>A0ABV9XFC4_9ACTN</name>
<sequence length="182" mass="19684">MSDEELPIPDKLPLTPDELKKRNLEFASPYYTAPPADSYADPTAPNLLQPESPFAPRSPFLQPPAPRGPHGEAPGQRLRIEPGILNTAAGRADEIFTAFTKPAASLEGPARTAISALSEWQSAGGLREAHKRWEQQAGTVAGWIGRISESLRAGARDYTKTDAAVEESFQGRTRPRSALEGL</sequence>
<accession>A0ABV9XFC4</accession>